<dbReference type="Pfam" id="PF22752">
    <property type="entry name" value="DUF488-N3i"/>
    <property type="match status" value="1"/>
</dbReference>
<dbReference type="Proteomes" id="UP000217431">
    <property type="component" value="Chromosome I"/>
</dbReference>
<dbReference type="AlphaFoldDB" id="A0A0S3UHT1"/>
<evidence type="ECO:0000313" key="2">
    <source>
        <dbReference type="Proteomes" id="UP000217431"/>
    </source>
</evidence>
<dbReference type="EMBL" id="AP014597">
    <property type="protein sequence ID" value="BAU17092.1"/>
    <property type="molecule type" value="Genomic_DNA"/>
</dbReference>
<dbReference type="PANTHER" id="PTHR36849">
    <property type="entry name" value="CYTOPLASMIC PROTEIN-RELATED"/>
    <property type="match status" value="1"/>
</dbReference>
<protein>
    <recommendedName>
        <fullName evidence="3">DUF488 domain-containing protein</fullName>
    </recommendedName>
</protein>
<name>A0A0S3UHT1_PREIN</name>
<dbReference type="PANTHER" id="PTHR36849:SF1">
    <property type="entry name" value="CYTOPLASMIC PROTEIN"/>
    <property type="match status" value="1"/>
</dbReference>
<organism evidence="1 2">
    <name type="scientific">Prevotella intermedia</name>
    <dbReference type="NCBI Taxonomy" id="28131"/>
    <lineage>
        <taxon>Bacteria</taxon>
        <taxon>Pseudomonadati</taxon>
        <taxon>Bacteroidota</taxon>
        <taxon>Bacteroidia</taxon>
        <taxon>Bacteroidales</taxon>
        <taxon>Prevotellaceae</taxon>
        <taxon>Prevotella</taxon>
    </lineage>
</organism>
<gene>
    <name evidence="1" type="ORF">PIOMA14_I_0584</name>
</gene>
<dbReference type="InterPro" id="IPR052552">
    <property type="entry name" value="YeaO-like"/>
</dbReference>
<reference evidence="1 2" key="1">
    <citation type="journal article" date="2016" name="DNA Res.">
        <title>The complete genome sequencing of Prevotella intermedia strain OMA14 and a subsequent fine-scale, intra-species genomic comparison reveal an unusual amplification of conjugative and mobile transposons and identify a novel Prevotella-lineage-specific repeat.</title>
        <authorList>
            <person name="Naito M."/>
            <person name="Ogura Y."/>
            <person name="Itoh T."/>
            <person name="Shoji M."/>
            <person name="Okamoto M."/>
            <person name="Hayashi T."/>
            <person name="Nakayama K."/>
        </authorList>
    </citation>
    <scope>NUCLEOTIDE SEQUENCE [LARGE SCALE GENOMIC DNA]</scope>
    <source>
        <strain evidence="1 2">OMA14</strain>
    </source>
</reference>
<evidence type="ECO:0000313" key="1">
    <source>
        <dbReference type="EMBL" id="BAU17092.1"/>
    </source>
</evidence>
<evidence type="ECO:0008006" key="3">
    <source>
        <dbReference type="Google" id="ProtNLM"/>
    </source>
</evidence>
<accession>A0A0S3UHT1</accession>
<dbReference type="RefSeq" id="WP_096405103.1">
    <property type="nucleotide sequence ID" value="NZ_AP014597.1"/>
</dbReference>
<dbReference type="STRING" id="28131.BWX40_05735"/>
<proteinExistence type="predicted"/>
<sequence>MKKANELKIKRVYLTPEEGDGYRILIDRLWPRGIAKEKACIDEWNKAITPSSELRKWFGHKEENYATFAEKYRSELDNNPETMPFANHIKALLESSNVTLLYGAKRENCNHAIILRDWLINK</sequence>